<dbReference type="EMBL" id="JBHSWD010000001">
    <property type="protein sequence ID" value="MFC6592104.1"/>
    <property type="molecule type" value="Genomic_DNA"/>
</dbReference>
<name>A0ABW1YCW4_9DEIO</name>
<feature type="domain" description="Peripheral subunit-binding (PSBD)" evidence="3">
    <location>
        <begin position="3"/>
        <end position="40"/>
    </location>
</feature>
<feature type="region of interest" description="Disordered" evidence="2">
    <location>
        <begin position="45"/>
        <end position="70"/>
    </location>
</feature>
<dbReference type="RefSeq" id="WP_380083118.1">
    <property type="nucleotide sequence ID" value="NZ_JBHSWD010000001.1"/>
</dbReference>
<evidence type="ECO:0000256" key="1">
    <source>
        <dbReference type="ARBA" id="ARBA00007317"/>
    </source>
</evidence>
<evidence type="ECO:0000313" key="4">
    <source>
        <dbReference type="EMBL" id="MFC6592104.1"/>
    </source>
</evidence>
<dbReference type="Pfam" id="PF02817">
    <property type="entry name" value="E3_binding"/>
    <property type="match status" value="1"/>
</dbReference>
<accession>A0ABW1YCW4</accession>
<comment type="caution">
    <text evidence="4">The sequence shown here is derived from an EMBL/GenBank/DDBJ whole genome shotgun (WGS) entry which is preliminary data.</text>
</comment>
<dbReference type="SUPFAM" id="SSF47005">
    <property type="entry name" value="Peripheral subunit-binding domain of 2-oxo acid dehydrogenase complex"/>
    <property type="match status" value="1"/>
</dbReference>
<protein>
    <submittedName>
        <fullName evidence="4">E3 binding domain-containing protein</fullName>
    </submittedName>
</protein>
<gene>
    <name evidence="4" type="ORF">ACFP81_08880</name>
</gene>
<dbReference type="Proteomes" id="UP001596297">
    <property type="component" value="Unassembled WGS sequence"/>
</dbReference>
<dbReference type="PROSITE" id="PS51826">
    <property type="entry name" value="PSBD"/>
    <property type="match status" value="1"/>
</dbReference>
<reference evidence="5" key="1">
    <citation type="journal article" date="2019" name="Int. J. Syst. Evol. Microbiol.">
        <title>The Global Catalogue of Microorganisms (GCM) 10K type strain sequencing project: providing services to taxonomists for standard genome sequencing and annotation.</title>
        <authorList>
            <consortium name="The Broad Institute Genomics Platform"/>
            <consortium name="The Broad Institute Genome Sequencing Center for Infectious Disease"/>
            <person name="Wu L."/>
            <person name="Ma J."/>
        </authorList>
    </citation>
    <scope>NUCLEOTIDE SEQUENCE [LARGE SCALE GENOMIC DNA]</scope>
    <source>
        <strain evidence="5">CGMCC 1.15772</strain>
    </source>
</reference>
<evidence type="ECO:0000313" key="5">
    <source>
        <dbReference type="Proteomes" id="UP001596297"/>
    </source>
</evidence>
<proteinExistence type="inferred from homology"/>
<evidence type="ECO:0000259" key="3">
    <source>
        <dbReference type="PROSITE" id="PS51826"/>
    </source>
</evidence>
<sequence>MDNISPLAKILAESNGIDWTQLQGTGAGGQIVEQDVINYLTRVMSGEAEPPPPRLTCRRPTGPATNCPQA</sequence>
<keyword evidence="5" id="KW-1185">Reference proteome</keyword>
<comment type="similarity">
    <text evidence="1">Belongs to the 2-oxoacid dehydrogenase family.</text>
</comment>
<organism evidence="4 5">
    <name type="scientific">Deinococcus lacus</name>
    <dbReference type="NCBI Taxonomy" id="392561"/>
    <lineage>
        <taxon>Bacteria</taxon>
        <taxon>Thermotogati</taxon>
        <taxon>Deinococcota</taxon>
        <taxon>Deinococci</taxon>
        <taxon>Deinococcales</taxon>
        <taxon>Deinococcaceae</taxon>
        <taxon>Deinococcus</taxon>
    </lineage>
</organism>
<evidence type="ECO:0000256" key="2">
    <source>
        <dbReference type="SAM" id="MobiDB-lite"/>
    </source>
</evidence>
<dbReference type="Gene3D" id="4.10.320.10">
    <property type="entry name" value="E3-binding domain"/>
    <property type="match status" value="1"/>
</dbReference>
<dbReference type="InterPro" id="IPR036625">
    <property type="entry name" value="E3-bd_dom_sf"/>
</dbReference>
<dbReference type="InterPro" id="IPR004167">
    <property type="entry name" value="PSBD"/>
</dbReference>